<dbReference type="Gene3D" id="3.60.20.10">
    <property type="entry name" value="Glutamine Phosphoribosylpyrophosphate, subunit 1, domain 1"/>
    <property type="match status" value="1"/>
</dbReference>
<gene>
    <name evidence="13" type="ORF">RDB_LOCUS18426</name>
</gene>
<feature type="transmembrane region" description="Helical" evidence="11">
    <location>
        <begin position="139"/>
        <end position="162"/>
    </location>
</feature>
<keyword evidence="5 11" id="KW-0812">Transmembrane</keyword>
<dbReference type="InterPro" id="IPR001353">
    <property type="entry name" value="Proteasome_sua/b"/>
</dbReference>
<dbReference type="Pfam" id="PF00227">
    <property type="entry name" value="Proteasome"/>
    <property type="match status" value="1"/>
</dbReference>
<evidence type="ECO:0000256" key="9">
    <source>
        <dbReference type="PROSITE-ProRule" id="PRU00808"/>
    </source>
</evidence>
<dbReference type="GO" id="GO:0019773">
    <property type="term" value="C:proteasome core complex, alpha-subunit complex"/>
    <property type="evidence" value="ECO:0007669"/>
    <property type="project" value="UniProtKB-UniRule"/>
</dbReference>
<dbReference type="PROSITE" id="PS00388">
    <property type="entry name" value="PROTEASOME_ALPHA_1"/>
    <property type="match status" value="1"/>
</dbReference>
<keyword evidence="6 9" id="KW-0647">Proteasome</keyword>
<feature type="transmembrane region" description="Helical" evidence="11">
    <location>
        <begin position="115"/>
        <end position="133"/>
    </location>
</feature>
<dbReference type="PROSITE" id="PS51475">
    <property type="entry name" value="PROTEASOME_ALPHA_2"/>
    <property type="match status" value="1"/>
</dbReference>
<dbReference type="AlphaFoldDB" id="A0A8H3DWF2"/>
<evidence type="ECO:0000313" key="14">
    <source>
        <dbReference type="Proteomes" id="UP000663827"/>
    </source>
</evidence>
<feature type="region of interest" description="Disordered" evidence="10">
    <location>
        <begin position="469"/>
        <end position="503"/>
    </location>
</feature>
<dbReference type="PROSITE" id="PS50850">
    <property type="entry name" value="MFS"/>
    <property type="match status" value="1"/>
</dbReference>
<protein>
    <recommendedName>
        <fullName evidence="12">Major facilitator superfamily (MFS) profile domain-containing protein</fullName>
    </recommendedName>
</protein>
<dbReference type="InterPro" id="IPR029055">
    <property type="entry name" value="Ntn_hydrolases_N"/>
</dbReference>
<dbReference type="GO" id="GO:0016020">
    <property type="term" value="C:membrane"/>
    <property type="evidence" value="ECO:0007669"/>
    <property type="project" value="UniProtKB-SubCell"/>
</dbReference>
<evidence type="ECO:0000259" key="12">
    <source>
        <dbReference type="PROSITE" id="PS50850"/>
    </source>
</evidence>
<dbReference type="Pfam" id="PF10584">
    <property type="entry name" value="Proteasome_A_N"/>
    <property type="match status" value="1"/>
</dbReference>
<dbReference type="Gene3D" id="1.20.1250.20">
    <property type="entry name" value="MFS general substrate transporter like domains"/>
    <property type="match status" value="2"/>
</dbReference>
<evidence type="ECO:0000256" key="10">
    <source>
        <dbReference type="SAM" id="MobiDB-lite"/>
    </source>
</evidence>
<comment type="subcellular location">
    <subcellularLocation>
        <location evidence="2">Cytoplasm</location>
    </subcellularLocation>
    <subcellularLocation>
        <location evidence="1">Membrane</location>
        <topology evidence="1">Multi-pass membrane protein</topology>
    </subcellularLocation>
</comment>
<feature type="transmembrane region" description="Helical" evidence="11">
    <location>
        <begin position="40"/>
        <end position="61"/>
    </location>
</feature>
<evidence type="ECO:0000256" key="4">
    <source>
        <dbReference type="ARBA" id="ARBA00022490"/>
    </source>
</evidence>
<dbReference type="FunFam" id="1.20.1250.20:FF:000034">
    <property type="entry name" value="MFS general substrate transporter"/>
    <property type="match status" value="1"/>
</dbReference>
<dbReference type="InterPro" id="IPR020846">
    <property type="entry name" value="MFS_dom"/>
</dbReference>
<comment type="caution">
    <text evidence="13">The sequence shown here is derived from an EMBL/GenBank/DDBJ whole genome shotgun (WGS) entry which is preliminary data.</text>
</comment>
<evidence type="ECO:0000256" key="3">
    <source>
        <dbReference type="ARBA" id="ARBA00022448"/>
    </source>
</evidence>
<dbReference type="InterPro" id="IPR036259">
    <property type="entry name" value="MFS_trans_sf"/>
</dbReference>
<feature type="transmembrane region" description="Helical" evidence="11">
    <location>
        <begin position="278"/>
        <end position="298"/>
    </location>
</feature>
<feature type="transmembrane region" description="Helical" evidence="11">
    <location>
        <begin position="174"/>
        <end position="195"/>
    </location>
</feature>
<keyword evidence="8 11" id="KW-0472">Membrane</keyword>
<name>A0A8H3DWF2_9AGAM</name>
<dbReference type="PANTHER" id="PTHR43791:SF85">
    <property type="entry name" value="TRANSPORTER, PUTATIVE (AFU_ORTHOLOGUE AFUA_6G00710)-RELATED"/>
    <property type="match status" value="1"/>
</dbReference>
<dbReference type="Pfam" id="PF07690">
    <property type="entry name" value="MFS_1"/>
    <property type="match status" value="1"/>
</dbReference>
<feature type="transmembrane region" description="Helical" evidence="11">
    <location>
        <begin position="207"/>
        <end position="229"/>
    </location>
</feature>
<evidence type="ECO:0000256" key="2">
    <source>
        <dbReference type="ARBA" id="ARBA00004496"/>
    </source>
</evidence>
<evidence type="ECO:0000256" key="11">
    <source>
        <dbReference type="SAM" id="Phobius"/>
    </source>
</evidence>
<feature type="transmembrane region" description="Helical" evidence="11">
    <location>
        <begin position="342"/>
        <end position="361"/>
    </location>
</feature>
<evidence type="ECO:0000256" key="1">
    <source>
        <dbReference type="ARBA" id="ARBA00004141"/>
    </source>
</evidence>
<sequence length="866" mass="95347">MPSHEYYDEYSTKTEAKITTDSSVASESRRSEFETLHRRATLKIDLIVIPILTMFYLLSFLDRANIGNARVAGLQKDLHMTNKQYSTVLTITYVPYIVCELPSNLLLKKLGPHRLLPGIVFAWGLVTAFQGLVHNYSGLIATRFFLGLCEGGLLPGLVLYMSYFYRRDQLQLRVALLFSATSLAGAFSGLLAAAIVNLDGRHGRPGWAWIFILEGVFTSLFGIFAFFVMPSSPRKVLGLSDAETEAINEMLRLDGNDGTGHEPFSWSSVLSAFKAPQVLLLCIPLFFSGVTLFGLAFFAPTIVNSLGYSPIRTQLMTVPPYAVSFVVSLALAYTSDRYKLRGPVLFVTGVIATAGYAIYLSTTNKHALYGSLFLQIPGVYASAPTLSAWMANNAQPYYKRATAVAIAFVFSNLGGIVSTWIFPDPPRFTTATRLNLAFAVGLCVFAVIIDLYLIAQNRRKASIIASPDYGRHGEDSAEEQQRLGDRHPSSHDGNESHISRVKNTTPQLTTSSIPVLSLQPTQTSVLRDIDFIFSHVIARNWPIASWRLSIKDARRCTSYFLQPFTFKACPAHTTEVHILYTFCEYVTHYSIALTVFSPDGHLFQVEYAAEAVRKGTCAVGVRGKDVVILGVEKKSVLQLQDPRTVRKVVMLDDHICLAFAGLTADGRVLIDKARIECQSYRLTVEDPVSVEYITRHIAGIQQRYTQSGGVRPFGISTLIIGFDPNDSRPRLYMTEPSGIYSAWKANAIGRSSKTVREFLEKNHRDDLTRDDAIKLTVKSLLEVVQTGAKNIEISVMESYGKVTNLDLSQVEAIVSEIEREKEAEAERKRSRVAATVASQAAMAAGISGSAPPSGPATGANTPRPGA</sequence>
<feature type="transmembrane region" description="Helical" evidence="11">
    <location>
        <begin position="318"/>
        <end position="335"/>
    </location>
</feature>
<dbReference type="NCBIfam" id="NF003075">
    <property type="entry name" value="PRK03996.1"/>
    <property type="match status" value="1"/>
</dbReference>
<organism evidence="13 14">
    <name type="scientific">Rhizoctonia solani</name>
    <dbReference type="NCBI Taxonomy" id="456999"/>
    <lineage>
        <taxon>Eukaryota</taxon>
        <taxon>Fungi</taxon>
        <taxon>Dikarya</taxon>
        <taxon>Basidiomycota</taxon>
        <taxon>Agaricomycotina</taxon>
        <taxon>Agaricomycetes</taxon>
        <taxon>Cantharellales</taxon>
        <taxon>Ceratobasidiaceae</taxon>
        <taxon>Rhizoctonia</taxon>
    </lineage>
</organism>
<dbReference type="Proteomes" id="UP000663827">
    <property type="component" value="Unassembled WGS sequence"/>
</dbReference>
<dbReference type="GO" id="GO:0022857">
    <property type="term" value="F:transmembrane transporter activity"/>
    <property type="evidence" value="ECO:0007669"/>
    <property type="project" value="InterPro"/>
</dbReference>
<accession>A0A8H3DWF2</accession>
<dbReference type="FunFam" id="1.20.1250.20:FF:000013">
    <property type="entry name" value="MFS general substrate transporter"/>
    <property type="match status" value="1"/>
</dbReference>
<evidence type="ECO:0000256" key="8">
    <source>
        <dbReference type="ARBA" id="ARBA00023136"/>
    </source>
</evidence>
<feature type="transmembrane region" description="Helical" evidence="11">
    <location>
        <begin position="367"/>
        <end position="389"/>
    </location>
</feature>
<dbReference type="CDD" id="cd03755">
    <property type="entry name" value="proteasome_alpha_type_7"/>
    <property type="match status" value="1"/>
</dbReference>
<feature type="transmembrane region" description="Helical" evidence="11">
    <location>
        <begin position="434"/>
        <end position="455"/>
    </location>
</feature>
<evidence type="ECO:0000256" key="7">
    <source>
        <dbReference type="ARBA" id="ARBA00022989"/>
    </source>
</evidence>
<dbReference type="EMBL" id="CAJNJQ010000379">
    <property type="protein sequence ID" value="CAE7074268.1"/>
    <property type="molecule type" value="Genomic_DNA"/>
</dbReference>
<evidence type="ECO:0000256" key="5">
    <source>
        <dbReference type="ARBA" id="ARBA00022692"/>
    </source>
</evidence>
<keyword evidence="4" id="KW-0963">Cytoplasm</keyword>
<dbReference type="GO" id="GO:0006511">
    <property type="term" value="P:ubiquitin-dependent protein catabolic process"/>
    <property type="evidence" value="ECO:0007669"/>
    <property type="project" value="InterPro"/>
</dbReference>
<dbReference type="InterPro" id="IPR011701">
    <property type="entry name" value="MFS"/>
</dbReference>
<dbReference type="SUPFAM" id="SSF56235">
    <property type="entry name" value="N-terminal nucleophile aminohydrolases (Ntn hydrolases)"/>
    <property type="match status" value="1"/>
</dbReference>
<feature type="region of interest" description="Disordered" evidence="10">
    <location>
        <begin position="841"/>
        <end position="866"/>
    </location>
</feature>
<dbReference type="InterPro" id="IPR023332">
    <property type="entry name" value="Proteasome_alpha-type"/>
</dbReference>
<dbReference type="GO" id="GO:0005737">
    <property type="term" value="C:cytoplasm"/>
    <property type="evidence" value="ECO:0007669"/>
    <property type="project" value="UniProtKB-SubCell"/>
</dbReference>
<comment type="similarity">
    <text evidence="9">Belongs to the peptidase T1A family.</text>
</comment>
<reference evidence="13" key="1">
    <citation type="submission" date="2021-01" db="EMBL/GenBank/DDBJ databases">
        <authorList>
            <person name="Kaushik A."/>
        </authorList>
    </citation>
    <scope>NUCLEOTIDE SEQUENCE</scope>
    <source>
        <strain evidence="13">AG5</strain>
    </source>
</reference>
<keyword evidence="7 11" id="KW-1133">Transmembrane helix</keyword>
<dbReference type="CDD" id="cd17327">
    <property type="entry name" value="MFS_FEN2_like"/>
    <property type="match status" value="1"/>
</dbReference>
<dbReference type="PANTHER" id="PTHR43791">
    <property type="entry name" value="PERMEASE-RELATED"/>
    <property type="match status" value="1"/>
</dbReference>
<feature type="transmembrane region" description="Helical" evidence="11">
    <location>
        <begin position="401"/>
        <end position="422"/>
    </location>
</feature>
<feature type="domain" description="Major facilitator superfamily (MFS) profile" evidence="12">
    <location>
        <begin position="48"/>
        <end position="458"/>
    </location>
</feature>
<evidence type="ECO:0000313" key="13">
    <source>
        <dbReference type="EMBL" id="CAE7074268.1"/>
    </source>
</evidence>
<dbReference type="InterPro" id="IPR000426">
    <property type="entry name" value="Proteasome_asu_N"/>
</dbReference>
<keyword evidence="3" id="KW-0813">Transport</keyword>
<dbReference type="SMART" id="SM00948">
    <property type="entry name" value="Proteasome_A_N"/>
    <property type="match status" value="1"/>
</dbReference>
<feature type="compositionally biased region" description="Basic and acidic residues" evidence="10">
    <location>
        <begin position="469"/>
        <end position="498"/>
    </location>
</feature>
<proteinExistence type="inferred from homology"/>
<dbReference type="SUPFAM" id="SSF103473">
    <property type="entry name" value="MFS general substrate transporter"/>
    <property type="match status" value="1"/>
</dbReference>
<evidence type="ECO:0000256" key="6">
    <source>
        <dbReference type="ARBA" id="ARBA00022942"/>
    </source>
</evidence>
<dbReference type="FunFam" id="3.60.20.10:FF:000004">
    <property type="entry name" value="Proteasome subunit alpha type-4"/>
    <property type="match status" value="1"/>
</dbReference>